<dbReference type="Pfam" id="PF13843">
    <property type="entry name" value="DDE_Tnp_1_7"/>
    <property type="match status" value="1"/>
</dbReference>
<evidence type="ECO:0000259" key="1">
    <source>
        <dbReference type="Pfam" id="PF13843"/>
    </source>
</evidence>
<feature type="domain" description="PiggyBac transposable element-derived protein" evidence="1">
    <location>
        <begin position="27"/>
        <end position="138"/>
    </location>
</feature>
<dbReference type="AlphaFoldDB" id="A0A1B6KPL5"/>
<sequence length="143" mass="16996">PEPAELTSPTYLPIESVGWDSFKYIDQYLDDDLFQLIVDKTNQKHVEKTGKTLLTLQDFKIWLGVTFVISALQYPQLRMYWMRKFKVPLITNAISRERYLLIRRSLKLVFDQDITVEVKQSDRLWKVRPLIERFRTGCLAQAR</sequence>
<protein>
    <recommendedName>
        <fullName evidence="1">PiggyBac transposable element-derived protein domain-containing protein</fullName>
    </recommendedName>
</protein>
<reference evidence="2" key="1">
    <citation type="submission" date="2015-11" db="EMBL/GenBank/DDBJ databases">
        <title>De novo transcriptome assembly of four potential Pierce s Disease insect vectors from Arizona vineyards.</title>
        <authorList>
            <person name="Tassone E.E."/>
        </authorList>
    </citation>
    <scope>NUCLEOTIDE SEQUENCE</scope>
</reference>
<accession>A0A1B6KPL5</accession>
<feature type="non-terminal residue" evidence="2">
    <location>
        <position position="143"/>
    </location>
</feature>
<gene>
    <name evidence="2" type="ORF">g.52271</name>
</gene>
<dbReference type="InterPro" id="IPR029526">
    <property type="entry name" value="PGBD"/>
</dbReference>
<dbReference type="PANTHER" id="PTHR47272">
    <property type="entry name" value="DDE_TNP_1_7 DOMAIN-CONTAINING PROTEIN"/>
    <property type="match status" value="1"/>
</dbReference>
<feature type="non-terminal residue" evidence="2">
    <location>
        <position position="1"/>
    </location>
</feature>
<evidence type="ECO:0000313" key="2">
    <source>
        <dbReference type="EMBL" id="JAT13367.1"/>
    </source>
</evidence>
<proteinExistence type="predicted"/>
<dbReference type="PANTHER" id="PTHR47272:SF1">
    <property type="entry name" value="PIGGYBAC TRANSPOSABLE ELEMENT-DERIVED PROTEIN 3-LIKE"/>
    <property type="match status" value="1"/>
</dbReference>
<organism evidence="2">
    <name type="scientific">Graphocephala atropunctata</name>
    <dbReference type="NCBI Taxonomy" id="36148"/>
    <lineage>
        <taxon>Eukaryota</taxon>
        <taxon>Metazoa</taxon>
        <taxon>Ecdysozoa</taxon>
        <taxon>Arthropoda</taxon>
        <taxon>Hexapoda</taxon>
        <taxon>Insecta</taxon>
        <taxon>Pterygota</taxon>
        <taxon>Neoptera</taxon>
        <taxon>Paraneoptera</taxon>
        <taxon>Hemiptera</taxon>
        <taxon>Auchenorrhyncha</taxon>
        <taxon>Membracoidea</taxon>
        <taxon>Cicadellidae</taxon>
        <taxon>Cicadellinae</taxon>
        <taxon>Cicadellini</taxon>
        <taxon>Graphocephala</taxon>
    </lineage>
</organism>
<name>A0A1B6KPL5_9HEMI</name>
<dbReference type="EMBL" id="GEBQ01026610">
    <property type="protein sequence ID" value="JAT13367.1"/>
    <property type="molecule type" value="Transcribed_RNA"/>
</dbReference>